<keyword evidence="2" id="KW-1185">Reference proteome</keyword>
<dbReference type="EMBL" id="BMAU01021358">
    <property type="protein sequence ID" value="GFY21731.1"/>
    <property type="molecule type" value="Genomic_DNA"/>
</dbReference>
<dbReference type="Proteomes" id="UP000887159">
    <property type="component" value="Unassembled WGS sequence"/>
</dbReference>
<evidence type="ECO:0000313" key="2">
    <source>
        <dbReference type="Proteomes" id="UP000887159"/>
    </source>
</evidence>
<comment type="caution">
    <text evidence="1">The sequence shown here is derived from an EMBL/GenBank/DDBJ whole genome shotgun (WGS) entry which is preliminary data.</text>
</comment>
<dbReference type="PANTHER" id="PTHR47326">
    <property type="entry name" value="TRANSPOSABLE ELEMENT TC3 TRANSPOSASE-LIKE PROTEIN"/>
    <property type="match status" value="1"/>
</dbReference>
<organism evidence="1 2">
    <name type="scientific">Trichonephila clavipes</name>
    <name type="common">Golden silk orbweaver</name>
    <name type="synonym">Nephila clavipes</name>
    <dbReference type="NCBI Taxonomy" id="2585209"/>
    <lineage>
        <taxon>Eukaryota</taxon>
        <taxon>Metazoa</taxon>
        <taxon>Ecdysozoa</taxon>
        <taxon>Arthropoda</taxon>
        <taxon>Chelicerata</taxon>
        <taxon>Arachnida</taxon>
        <taxon>Araneae</taxon>
        <taxon>Araneomorphae</taxon>
        <taxon>Entelegynae</taxon>
        <taxon>Araneoidea</taxon>
        <taxon>Nephilidae</taxon>
        <taxon>Trichonephila</taxon>
    </lineage>
</organism>
<accession>A0A8X6SYM6</accession>
<name>A0A8X6SYM6_TRICX</name>
<evidence type="ECO:0000313" key="1">
    <source>
        <dbReference type="EMBL" id="GFY21731.1"/>
    </source>
</evidence>
<dbReference type="Gene3D" id="3.30.420.10">
    <property type="entry name" value="Ribonuclease H-like superfamily/Ribonuclease H"/>
    <property type="match status" value="1"/>
</dbReference>
<dbReference type="InterPro" id="IPR036397">
    <property type="entry name" value="RNaseH_sf"/>
</dbReference>
<dbReference type="PANTHER" id="PTHR47326:SF1">
    <property type="entry name" value="HTH PSQ-TYPE DOMAIN-CONTAINING PROTEIN"/>
    <property type="match status" value="1"/>
</dbReference>
<proteinExistence type="predicted"/>
<reference evidence="1" key="1">
    <citation type="submission" date="2020-08" db="EMBL/GenBank/DDBJ databases">
        <title>Multicomponent nature underlies the extraordinary mechanical properties of spider dragline silk.</title>
        <authorList>
            <person name="Kono N."/>
            <person name="Nakamura H."/>
            <person name="Mori M."/>
            <person name="Yoshida Y."/>
            <person name="Ohtoshi R."/>
            <person name="Malay A.D."/>
            <person name="Moran D.A.P."/>
            <person name="Tomita M."/>
            <person name="Numata K."/>
            <person name="Arakawa K."/>
        </authorList>
    </citation>
    <scope>NUCLEOTIDE SEQUENCE</scope>
</reference>
<dbReference type="GO" id="GO:0003676">
    <property type="term" value="F:nucleic acid binding"/>
    <property type="evidence" value="ECO:0007669"/>
    <property type="project" value="InterPro"/>
</dbReference>
<sequence length="167" mass="19273">MHFSRNIQVKQHPMITLLVLRLRDTGSVADRKRSGRAFIMKTKVTDVETALQRSPLKSPSIYINIITKFISLLKGMKSTLGCSKTAQFVIHYGTDFFLWGYRKNVTFRNNPHTFDELKSSILHAISDINSRALRKVSINLVKRVRLYVQENGHHFVNIYCNFTISDT</sequence>
<protein>
    <submittedName>
        <fullName evidence="1">DUF4817 domain-containing protein</fullName>
    </submittedName>
</protein>
<dbReference type="AlphaFoldDB" id="A0A8X6SYM6"/>
<gene>
    <name evidence="1" type="primary">NCL1_48450</name>
    <name evidence="1" type="ORF">TNCV_1168751</name>
</gene>